<evidence type="ECO:0000313" key="2">
    <source>
        <dbReference type="EMBL" id="KKN86834.1"/>
    </source>
</evidence>
<gene>
    <name evidence="2" type="ORF">LCGC14_0263930</name>
</gene>
<proteinExistence type="predicted"/>
<accession>A0A0F9U5G6</accession>
<feature type="transmembrane region" description="Helical" evidence="1">
    <location>
        <begin position="52"/>
        <end position="72"/>
    </location>
</feature>
<dbReference type="AlphaFoldDB" id="A0A0F9U5G6"/>
<reference evidence="2" key="1">
    <citation type="journal article" date="2015" name="Nature">
        <title>Complex archaea that bridge the gap between prokaryotes and eukaryotes.</title>
        <authorList>
            <person name="Spang A."/>
            <person name="Saw J.H."/>
            <person name="Jorgensen S.L."/>
            <person name="Zaremba-Niedzwiedzka K."/>
            <person name="Martijn J."/>
            <person name="Lind A.E."/>
            <person name="van Eijk R."/>
            <person name="Schleper C."/>
            <person name="Guy L."/>
            <person name="Ettema T.J."/>
        </authorList>
    </citation>
    <scope>NUCLEOTIDE SEQUENCE</scope>
</reference>
<keyword evidence="1" id="KW-0472">Membrane</keyword>
<keyword evidence="1" id="KW-0812">Transmembrane</keyword>
<keyword evidence="1" id="KW-1133">Transmembrane helix</keyword>
<sequence length="75" mass="8265">MNEHKTDHDLLVEVHSTVARIDERTKGLPGRVTALEIGAAEQRRDVSMLRRMAAGIFTVFLGLAAFVVKIFVGDS</sequence>
<organism evidence="2">
    <name type="scientific">marine sediment metagenome</name>
    <dbReference type="NCBI Taxonomy" id="412755"/>
    <lineage>
        <taxon>unclassified sequences</taxon>
        <taxon>metagenomes</taxon>
        <taxon>ecological metagenomes</taxon>
    </lineage>
</organism>
<name>A0A0F9U5G6_9ZZZZ</name>
<evidence type="ECO:0000256" key="1">
    <source>
        <dbReference type="SAM" id="Phobius"/>
    </source>
</evidence>
<protein>
    <submittedName>
        <fullName evidence="2">Uncharacterized protein</fullName>
    </submittedName>
</protein>
<dbReference type="EMBL" id="LAZR01000143">
    <property type="protein sequence ID" value="KKN86834.1"/>
    <property type="molecule type" value="Genomic_DNA"/>
</dbReference>
<comment type="caution">
    <text evidence="2">The sequence shown here is derived from an EMBL/GenBank/DDBJ whole genome shotgun (WGS) entry which is preliminary data.</text>
</comment>